<evidence type="ECO:0008006" key="3">
    <source>
        <dbReference type="Google" id="ProtNLM"/>
    </source>
</evidence>
<dbReference type="AlphaFoldDB" id="A0AAN2WI39"/>
<protein>
    <recommendedName>
        <fullName evidence="3">Nitroreductase</fullName>
    </recommendedName>
</protein>
<dbReference type="Gene3D" id="3.40.109.10">
    <property type="entry name" value="NADH Oxidase"/>
    <property type="match status" value="1"/>
</dbReference>
<sequence length="235" mass="26599">IKKERVDSELTKDMDAFPLPFYKEIELAAIDEKFSFESRIEMSKVRKFNVDLSNRVSPGGAQLSTSKPLEKKILVMFTEKISTLLNQYNDFSQGIEIYIKVNNATDVKTGIYCIKGGKLEYLNNIGSDEKLNKKLLTKKNFNIGVIPILIYVGANLETHMKENGTGGFKIMQIKVGFISQLISLVCLECQLNTHPILGYDAKLLEDVSKIKGEVMLLNLIPISPQKILDRFEIKF</sequence>
<dbReference type="EMBL" id="AAAREG010000028">
    <property type="protein sequence ID" value="EAE2355641.1"/>
    <property type="molecule type" value="Genomic_DNA"/>
</dbReference>
<name>A0AAN2WI39_LISMN</name>
<evidence type="ECO:0000313" key="1">
    <source>
        <dbReference type="EMBL" id="EAE2355641.1"/>
    </source>
</evidence>
<dbReference type="Proteomes" id="UP000336166">
    <property type="component" value="Unassembled WGS sequence"/>
</dbReference>
<accession>A0AAN2WI39</accession>
<dbReference type="InterPro" id="IPR000415">
    <property type="entry name" value="Nitroreductase-like"/>
</dbReference>
<proteinExistence type="predicted"/>
<dbReference type="GO" id="GO:0016491">
    <property type="term" value="F:oxidoreductase activity"/>
    <property type="evidence" value="ECO:0007669"/>
    <property type="project" value="InterPro"/>
</dbReference>
<evidence type="ECO:0000313" key="2">
    <source>
        <dbReference type="Proteomes" id="UP000336166"/>
    </source>
</evidence>
<feature type="non-terminal residue" evidence="1">
    <location>
        <position position="1"/>
    </location>
</feature>
<gene>
    <name evidence="1" type="ORF">Y261_14990</name>
</gene>
<reference evidence="1 2" key="1">
    <citation type="submission" date="2018-06" db="EMBL/GenBank/DDBJ databases">
        <authorList>
            <consortium name="PulseNet: The National Subtyping Network for Foodborne Disease Surveillance"/>
            <person name="Tarr C.L."/>
            <person name="Trees E."/>
            <person name="Katz L.S."/>
            <person name="Carleton-Romer H.A."/>
            <person name="Stroika S."/>
            <person name="Kucerova Z."/>
            <person name="Roache K.F."/>
            <person name="Sabol A.L."/>
            <person name="Besser J."/>
            <person name="Gerner-Smidt P."/>
        </authorList>
    </citation>
    <scope>NUCLEOTIDE SEQUENCE [LARGE SCALE GENOMIC DNA]</scope>
    <source>
        <strain evidence="1 2">PNUSAL000134</strain>
    </source>
</reference>
<comment type="caution">
    <text evidence="1">The sequence shown here is derived from an EMBL/GenBank/DDBJ whole genome shotgun (WGS) entry which is preliminary data.</text>
</comment>
<organism evidence="1 2">
    <name type="scientific">Listeria monocytogenes</name>
    <dbReference type="NCBI Taxonomy" id="1639"/>
    <lineage>
        <taxon>Bacteria</taxon>
        <taxon>Bacillati</taxon>
        <taxon>Bacillota</taxon>
        <taxon>Bacilli</taxon>
        <taxon>Bacillales</taxon>
        <taxon>Listeriaceae</taxon>
        <taxon>Listeria</taxon>
    </lineage>
</organism>